<proteinExistence type="predicted"/>
<dbReference type="Pfam" id="PF11964">
    <property type="entry name" value="SpoIIAA-like"/>
    <property type="match status" value="1"/>
</dbReference>
<name>A0AAJ8LSZ2_9BACI</name>
<dbReference type="AlphaFoldDB" id="A0AAJ8LSZ2"/>
<dbReference type="KEGG" id="ahal:FTX54_011295"/>
<sequence length="121" mass="14154">MNKILSWSRDNVLAIEFDSKIEEKEYKEMTAEVEKLLEKYDKIKVLTKVSSIEGAELSTMKDRLEFIVKNNMKQIEKYAMVGEQAIVKTLSKSLDIISSPNVRQFDFDEEEKAKEWILKES</sequence>
<dbReference type="Gene3D" id="3.40.50.10600">
    <property type="entry name" value="SpoIIaa-like domains"/>
    <property type="match status" value="1"/>
</dbReference>
<accession>A0AAJ8LSZ2</accession>
<reference evidence="2 3" key="1">
    <citation type="submission" date="2024-01" db="EMBL/GenBank/DDBJ databases">
        <title>Complete Genome Sequence of Alkalicoccus halolimnae BZ-SZ-XJ29T, a Moderately Halophilic Bacterium Isolated from a Salt Lake.</title>
        <authorList>
            <person name="Zhao B."/>
        </authorList>
    </citation>
    <scope>NUCLEOTIDE SEQUENCE [LARGE SCALE GENOMIC DNA]</scope>
    <source>
        <strain evidence="2 3">BZ-SZ-XJ29</strain>
    </source>
</reference>
<evidence type="ECO:0000256" key="1">
    <source>
        <dbReference type="SAM" id="Coils"/>
    </source>
</evidence>
<dbReference type="SUPFAM" id="SSF52091">
    <property type="entry name" value="SpoIIaa-like"/>
    <property type="match status" value="1"/>
</dbReference>
<gene>
    <name evidence="2" type="ORF">FTX54_011295</name>
</gene>
<dbReference type="Proteomes" id="UP000321816">
    <property type="component" value="Chromosome"/>
</dbReference>
<dbReference type="RefSeq" id="WP_187254678.1">
    <property type="nucleotide sequence ID" value="NZ_CP144914.1"/>
</dbReference>
<protein>
    <submittedName>
        <fullName evidence="2">STAS/SEC14 domain-containing protein</fullName>
    </submittedName>
</protein>
<keyword evidence="3" id="KW-1185">Reference proteome</keyword>
<evidence type="ECO:0000313" key="2">
    <source>
        <dbReference type="EMBL" id="WWD79007.1"/>
    </source>
</evidence>
<organism evidence="2 3">
    <name type="scientific">Alkalicoccus halolimnae</name>
    <dbReference type="NCBI Taxonomy" id="1667239"/>
    <lineage>
        <taxon>Bacteria</taxon>
        <taxon>Bacillati</taxon>
        <taxon>Bacillota</taxon>
        <taxon>Bacilli</taxon>
        <taxon>Bacillales</taxon>
        <taxon>Bacillaceae</taxon>
        <taxon>Alkalicoccus</taxon>
    </lineage>
</organism>
<dbReference type="InterPro" id="IPR021866">
    <property type="entry name" value="SpoIIAA-like"/>
</dbReference>
<dbReference type="InterPro" id="IPR038396">
    <property type="entry name" value="SpoIIAA-like_sf"/>
</dbReference>
<dbReference type="EMBL" id="CP144914">
    <property type="protein sequence ID" value="WWD79007.1"/>
    <property type="molecule type" value="Genomic_DNA"/>
</dbReference>
<keyword evidence="1" id="KW-0175">Coiled coil</keyword>
<dbReference type="InterPro" id="IPR036513">
    <property type="entry name" value="STAS_dom_sf"/>
</dbReference>
<evidence type="ECO:0000313" key="3">
    <source>
        <dbReference type="Proteomes" id="UP000321816"/>
    </source>
</evidence>
<feature type="coiled-coil region" evidence="1">
    <location>
        <begin position="19"/>
        <end position="46"/>
    </location>
</feature>